<comment type="similarity">
    <text evidence="2 9">Belongs to the mitochondrial carrier (TC 2.A.29) family.</text>
</comment>
<dbReference type="SUPFAM" id="SSF103506">
    <property type="entry name" value="Mitochondrial carrier"/>
    <property type="match status" value="1"/>
</dbReference>
<evidence type="ECO:0000256" key="7">
    <source>
        <dbReference type="ARBA" id="ARBA00023136"/>
    </source>
</evidence>
<dbReference type="GO" id="GO:0016020">
    <property type="term" value="C:membrane"/>
    <property type="evidence" value="ECO:0007669"/>
    <property type="project" value="UniProtKB-SubCell"/>
</dbReference>
<feature type="repeat" description="Solcar" evidence="8">
    <location>
        <begin position="220"/>
        <end position="315"/>
    </location>
</feature>
<evidence type="ECO:0008006" key="12">
    <source>
        <dbReference type="Google" id="ProtNLM"/>
    </source>
</evidence>
<keyword evidence="7 8" id="KW-0472">Membrane</keyword>
<dbReference type="InterPro" id="IPR018108">
    <property type="entry name" value="MCP_transmembrane"/>
</dbReference>
<keyword evidence="4 8" id="KW-0812">Transmembrane</keyword>
<feature type="repeat" description="Solcar" evidence="8">
    <location>
        <begin position="123"/>
        <end position="211"/>
    </location>
</feature>
<evidence type="ECO:0000256" key="4">
    <source>
        <dbReference type="ARBA" id="ARBA00022692"/>
    </source>
</evidence>
<dbReference type="EMBL" id="JAKCXM010000174">
    <property type="protein sequence ID" value="KAJ0399689.1"/>
    <property type="molecule type" value="Genomic_DNA"/>
</dbReference>
<dbReference type="PRINTS" id="PR00926">
    <property type="entry name" value="MITOCARRIER"/>
</dbReference>
<proteinExistence type="inferred from homology"/>
<evidence type="ECO:0000256" key="2">
    <source>
        <dbReference type="ARBA" id="ARBA00006375"/>
    </source>
</evidence>
<organism evidence="10 11">
    <name type="scientific">Pythium insidiosum</name>
    <name type="common">Pythiosis disease agent</name>
    <dbReference type="NCBI Taxonomy" id="114742"/>
    <lineage>
        <taxon>Eukaryota</taxon>
        <taxon>Sar</taxon>
        <taxon>Stramenopiles</taxon>
        <taxon>Oomycota</taxon>
        <taxon>Peronosporomycetes</taxon>
        <taxon>Pythiales</taxon>
        <taxon>Pythiaceae</taxon>
        <taxon>Pythium</taxon>
    </lineage>
</organism>
<dbReference type="InterPro" id="IPR050391">
    <property type="entry name" value="Mito_Metabolite_Transporter"/>
</dbReference>
<dbReference type="AlphaFoldDB" id="A0AAD5Q6B4"/>
<dbReference type="PANTHER" id="PTHR45618">
    <property type="entry name" value="MITOCHONDRIAL DICARBOXYLATE CARRIER-RELATED"/>
    <property type="match status" value="1"/>
</dbReference>
<feature type="repeat" description="Solcar" evidence="8">
    <location>
        <begin position="8"/>
        <end position="104"/>
    </location>
</feature>
<evidence type="ECO:0000313" key="10">
    <source>
        <dbReference type="EMBL" id="KAJ0399689.1"/>
    </source>
</evidence>
<keyword evidence="5" id="KW-0677">Repeat</keyword>
<keyword evidence="11" id="KW-1185">Reference proteome</keyword>
<reference evidence="10" key="1">
    <citation type="submission" date="2021-12" db="EMBL/GenBank/DDBJ databases">
        <title>Prjna785345.</title>
        <authorList>
            <person name="Rujirawat T."/>
            <person name="Krajaejun T."/>
        </authorList>
    </citation>
    <scope>NUCLEOTIDE SEQUENCE</scope>
    <source>
        <strain evidence="10">Pi057C3</strain>
    </source>
</reference>
<keyword evidence="3 9" id="KW-0813">Transport</keyword>
<protein>
    <recommendedName>
        <fullName evidence="12">Mitochondrial Carrier (MC) Family</fullName>
    </recommendedName>
</protein>
<keyword evidence="6" id="KW-1133">Transmembrane helix</keyword>
<evidence type="ECO:0000256" key="8">
    <source>
        <dbReference type="PROSITE-ProRule" id="PRU00282"/>
    </source>
</evidence>
<dbReference type="Proteomes" id="UP001209570">
    <property type="component" value="Unassembled WGS sequence"/>
</dbReference>
<evidence type="ECO:0000313" key="11">
    <source>
        <dbReference type="Proteomes" id="UP001209570"/>
    </source>
</evidence>
<evidence type="ECO:0000256" key="6">
    <source>
        <dbReference type="ARBA" id="ARBA00022989"/>
    </source>
</evidence>
<evidence type="ECO:0000256" key="3">
    <source>
        <dbReference type="ARBA" id="ARBA00022448"/>
    </source>
</evidence>
<dbReference type="Gene3D" id="1.50.40.10">
    <property type="entry name" value="Mitochondrial carrier domain"/>
    <property type="match status" value="1"/>
</dbReference>
<dbReference type="Pfam" id="PF00153">
    <property type="entry name" value="Mito_carr"/>
    <property type="match status" value="3"/>
</dbReference>
<dbReference type="PROSITE" id="PS50920">
    <property type="entry name" value="SOLCAR"/>
    <property type="match status" value="3"/>
</dbReference>
<dbReference type="InterPro" id="IPR002067">
    <property type="entry name" value="MCP"/>
</dbReference>
<comment type="subcellular location">
    <subcellularLocation>
        <location evidence="1">Membrane</location>
        <topology evidence="1">Multi-pass membrane protein</topology>
    </subcellularLocation>
</comment>
<dbReference type="GO" id="GO:0055085">
    <property type="term" value="P:transmembrane transport"/>
    <property type="evidence" value="ECO:0007669"/>
    <property type="project" value="InterPro"/>
</dbReference>
<gene>
    <name evidence="10" type="ORF">P43SY_003694</name>
</gene>
<sequence length="321" mass="35140">MAANDVGTKIALGGVANMTAASLTNPIDVVKIRLQLQTLAPPASASASSVSAPCTRYHGFRHGLRTIWLEEGLIGWYKGIQASLLREGSYSALRFGLYDVVKETYENHLFPAPSSSSSPTHSAPLFIKLLAGATTGAIGSALANPMDLVKVRMQSDRSGLRYHNSFWFACRDILQHDGLVRGFYRGVGPTTVRAMVLTATQLPSYDHMKSVLLQSSALEEGFTVHILASMFAGLMAATTSSPVDVLKTKIMNECSKTAACPDQFRSSQALLRRTFMHVLRTDGVRGFFKGWFPNWIRIGPHTIISLLVYEELRSFMGLRPI</sequence>
<comment type="caution">
    <text evidence="10">The sequence shown here is derived from an EMBL/GenBank/DDBJ whole genome shotgun (WGS) entry which is preliminary data.</text>
</comment>
<evidence type="ECO:0000256" key="9">
    <source>
        <dbReference type="RuleBase" id="RU000488"/>
    </source>
</evidence>
<name>A0AAD5Q6B4_PYTIN</name>
<dbReference type="InterPro" id="IPR023395">
    <property type="entry name" value="MCP_dom_sf"/>
</dbReference>
<accession>A0AAD5Q6B4</accession>
<evidence type="ECO:0000256" key="1">
    <source>
        <dbReference type="ARBA" id="ARBA00004141"/>
    </source>
</evidence>
<evidence type="ECO:0000256" key="5">
    <source>
        <dbReference type="ARBA" id="ARBA00022737"/>
    </source>
</evidence>